<keyword evidence="3" id="KW-1185">Reference proteome</keyword>
<feature type="compositionally biased region" description="Low complexity" evidence="1">
    <location>
        <begin position="19"/>
        <end position="38"/>
    </location>
</feature>
<dbReference type="Proteomes" id="UP001174934">
    <property type="component" value="Unassembled WGS sequence"/>
</dbReference>
<evidence type="ECO:0000313" key="3">
    <source>
        <dbReference type="Proteomes" id="UP001174934"/>
    </source>
</evidence>
<name>A0AA39X0I8_9PEZI</name>
<reference evidence="2" key="1">
    <citation type="submission" date="2023-06" db="EMBL/GenBank/DDBJ databases">
        <title>Genome-scale phylogeny and comparative genomics of the fungal order Sordariales.</title>
        <authorList>
            <consortium name="Lawrence Berkeley National Laboratory"/>
            <person name="Hensen N."/>
            <person name="Bonometti L."/>
            <person name="Westerberg I."/>
            <person name="Brannstrom I.O."/>
            <person name="Guillou S."/>
            <person name="Cros-Aarteil S."/>
            <person name="Calhoun S."/>
            <person name="Haridas S."/>
            <person name="Kuo A."/>
            <person name="Mondo S."/>
            <person name="Pangilinan J."/>
            <person name="Riley R."/>
            <person name="LaButti K."/>
            <person name="Andreopoulos B."/>
            <person name="Lipzen A."/>
            <person name="Chen C."/>
            <person name="Yanf M."/>
            <person name="Daum C."/>
            <person name="Ng V."/>
            <person name="Clum A."/>
            <person name="Steindorff A."/>
            <person name="Ohm R."/>
            <person name="Martin F."/>
            <person name="Silar P."/>
            <person name="Natvig D."/>
            <person name="Lalanne C."/>
            <person name="Gautier V."/>
            <person name="Ament-velasquez S.L."/>
            <person name="Kruys A."/>
            <person name="Hutchinson M.I."/>
            <person name="Powell A.J."/>
            <person name="Barry K."/>
            <person name="Miller A.N."/>
            <person name="Grigoriev I.V."/>
            <person name="Debuchy R."/>
            <person name="Gladieux P."/>
            <person name="Thoren M.H."/>
            <person name="Johannesson H."/>
        </authorList>
    </citation>
    <scope>NUCLEOTIDE SEQUENCE</scope>
    <source>
        <strain evidence="2">SMH3391-2</strain>
    </source>
</reference>
<comment type="caution">
    <text evidence="2">The sequence shown here is derived from an EMBL/GenBank/DDBJ whole genome shotgun (WGS) entry which is preliminary data.</text>
</comment>
<sequence length="206" mass="22890">MAPTTHQPHRHQRPNNIYSRRGSSAAQSSTSSLSGDDLAITPCPSEQSISKQHASQKQQQPRTTAQLQQDQQGHSVQGLRRSNSWRRESEDRNGDHASHDGADHSNDNGVDPETLWRRMLAIQRIFGCYNSARMRAAIDMGVEGGFVPSMTCLDLLNDSIDQLPEESKRQVEEYLAHGGDGIMSGGAGTRKSWRWKLLHLHMPALG</sequence>
<feature type="region of interest" description="Disordered" evidence="1">
    <location>
        <begin position="1"/>
        <end position="110"/>
    </location>
</feature>
<organism evidence="2 3">
    <name type="scientific">Bombardia bombarda</name>
    <dbReference type="NCBI Taxonomy" id="252184"/>
    <lineage>
        <taxon>Eukaryota</taxon>
        <taxon>Fungi</taxon>
        <taxon>Dikarya</taxon>
        <taxon>Ascomycota</taxon>
        <taxon>Pezizomycotina</taxon>
        <taxon>Sordariomycetes</taxon>
        <taxon>Sordariomycetidae</taxon>
        <taxon>Sordariales</taxon>
        <taxon>Lasiosphaeriaceae</taxon>
        <taxon>Bombardia</taxon>
    </lineage>
</organism>
<accession>A0AA39X0I8</accession>
<gene>
    <name evidence="2" type="ORF">B0T17DRAFT_531686</name>
</gene>
<dbReference type="EMBL" id="JAULSR010000003">
    <property type="protein sequence ID" value="KAK0625015.1"/>
    <property type="molecule type" value="Genomic_DNA"/>
</dbReference>
<feature type="compositionally biased region" description="Basic and acidic residues" evidence="1">
    <location>
        <begin position="85"/>
        <end position="106"/>
    </location>
</feature>
<dbReference type="AlphaFoldDB" id="A0AA39X0I8"/>
<feature type="compositionally biased region" description="Low complexity" evidence="1">
    <location>
        <begin position="56"/>
        <end position="72"/>
    </location>
</feature>
<protein>
    <submittedName>
        <fullName evidence="2">Uncharacterized protein</fullName>
    </submittedName>
</protein>
<evidence type="ECO:0000256" key="1">
    <source>
        <dbReference type="SAM" id="MobiDB-lite"/>
    </source>
</evidence>
<proteinExistence type="predicted"/>
<evidence type="ECO:0000313" key="2">
    <source>
        <dbReference type="EMBL" id="KAK0625015.1"/>
    </source>
</evidence>
<feature type="compositionally biased region" description="Polar residues" evidence="1">
    <location>
        <begin position="44"/>
        <end position="55"/>
    </location>
</feature>